<dbReference type="SUPFAM" id="SSF46785">
    <property type="entry name" value="Winged helix' DNA-binding domain"/>
    <property type="match status" value="1"/>
</dbReference>
<dbReference type="Pfam" id="PF01047">
    <property type="entry name" value="MarR"/>
    <property type="match status" value="1"/>
</dbReference>
<dbReference type="SMART" id="SM00347">
    <property type="entry name" value="HTH_MARR"/>
    <property type="match status" value="1"/>
</dbReference>
<dbReference type="EMBL" id="CP000249">
    <property type="protein sequence ID" value="ABD09822.1"/>
    <property type="molecule type" value="Genomic_DNA"/>
</dbReference>
<dbReference type="eggNOG" id="COG1846">
    <property type="taxonomic scope" value="Bacteria"/>
</dbReference>
<keyword evidence="3" id="KW-1185">Reference proteome</keyword>
<dbReference type="GO" id="GO:0006950">
    <property type="term" value="P:response to stress"/>
    <property type="evidence" value="ECO:0007669"/>
    <property type="project" value="TreeGrafter"/>
</dbReference>
<dbReference type="PRINTS" id="PR00598">
    <property type="entry name" value="HTHMARR"/>
</dbReference>
<gene>
    <name evidence="2" type="ordered locus">Francci3_0435</name>
</gene>
<dbReference type="InterPro" id="IPR036390">
    <property type="entry name" value="WH_DNA-bd_sf"/>
</dbReference>
<proteinExistence type="predicted"/>
<dbReference type="OrthoDB" id="5148120at2"/>
<dbReference type="PhylomeDB" id="Q2JFX0"/>
<protein>
    <submittedName>
        <fullName evidence="2">Transcriptional regulator, MarR family</fullName>
    </submittedName>
</protein>
<name>Q2JFX0_FRACC</name>
<reference evidence="2 3" key="1">
    <citation type="journal article" date="2007" name="Genome Res.">
        <title>Genome characteristics of facultatively symbiotic Frankia sp. strains reflect host range and host plant biogeography.</title>
        <authorList>
            <person name="Normand P."/>
            <person name="Lapierre P."/>
            <person name="Tisa L.S."/>
            <person name="Gogarten J.P."/>
            <person name="Alloisio N."/>
            <person name="Bagnarol E."/>
            <person name="Bassi C.A."/>
            <person name="Berry A.M."/>
            <person name="Bickhart D.M."/>
            <person name="Choisne N."/>
            <person name="Couloux A."/>
            <person name="Cournoyer B."/>
            <person name="Cruveiller S."/>
            <person name="Daubin V."/>
            <person name="Demange N."/>
            <person name="Francino M.P."/>
            <person name="Goltsman E."/>
            <person name="Huang Y."/>
            <person name="Kopp O.R."/>
            <person name="Labarre L."/>
            <person name="Lapidus A."/>
            <person name="Lavire C."/>
            <person name="Marechal J."/>
            <person name="Martinez M."/>
            <person name="Mastronunzio J.E."/>
            <person name="Mullin B.C."/>
            <person name="Niemann J."/>
            <person name="Pujic P."/>
            <person name="Rawnsley T."/>
            <person name="Rouy Z."/>
            <person name="Schenowitz C."/>
            <person name="Sellstedt A."/>
            <person name="Tavares F."/>
            <person name="Tomkins J.P."/>
            <person name="Vallenet D."/>
            <person name="Valverde C."/>
            <person name="Wall L.G."/>
            <person name="Wang Y."/>
            <person name="Medigue C."/>
            <person name="Benson D.R."/>
        </authorList>
    </citation>
    <scope>NUCLEOTIDE SEQUENCE [LARGE SCALE GENOMIC DNA]</scope>
    <source>
        <strain evidence="3">DSM 45818 / CECT 9043 / CcI3</strain>
    </source>
</reference>
<dbReference type="InterPro" id="IPR000835">
    <property type="entry name" value="HTH_MarR-typ"/>
</dbReference>
<evidence type="ECO:0000313" key="2">
    <source>
        <dbReference type="EMBL" id="ABD09822.1"/>
    </source>
</evidence>
<accession>Q2JFX0</accession>
<dbReference type="Proteomes" id="UP000001937">
    <property type="component" value="Chromosome"/>
</dbReference>
<dbReference type="STRING" id="106370.Francci3_0435"/>
<dbReference type="GO" id="GO:0003700">
    <property type="term" value="F:DNA-binding transcription factor activity"/>
    <property type="evidence" value="ECO:0007669"/>
    <property type="project" value="InterPro"/>
</dbReference>
<sequence length="150" mass="16499">MGSDDGARLATALGLLLTRPNRTRLFGELLSSADVGLDEAVYPVLNGLARTGPTTARKLSMEIGIDRSVVSRHSDRLEALGLLRRSADPDDARAVRLTLTDEGRAAIDRSRRRLADVFQRMLDDWPAEDARAFVAGMERFVAEHLAGRDR</sequence>
<organism evidence="2 3">
    <name type="scientific">Frankia casuarinae (strain DSM 45818 / CECT 9043 / HFP020203 / CcI3)</name>
    <dbReference type="NCBI Taxonomy" id="106370"/>
    <lineage>
        <taxon>Bacteria</taxon>
        <taxon>Bacillati</taxon>
        <taxon>Actinomycetota</taxon>
        <taxon>Actinomycetes</taxon>
        <taxon>Frankiales</taxon>
        <taxon>Frankiaceae</taxon>
        <taxon>Frankia</taxon>
    </lineage>
</organism>
<dbReference type="PANTHER" id="PTHR33164">
    <property type="entry name" value="TRANSCRIPTIONAL REGULATOR, MARR FAMILY"/>
    <property type="match status" value="1"/>
</dbReference>
<dbReference type="AlphaFoldDB" id="Q2JFX0"/>
<dbReference type="PROSITE" id="PS50995">
    <property type="entry name" value="HTH_MARR_2"/>
    <property type="match status" value="1"/>
</dbReference>
<dbReference type="KEGG" id="fra:Francci3_0435"/>
<dbReference type="Gene3D" id="1.10.10.10">
    <property type="entry name" value="Winged helix-like DNA-binding domain superfamily/Winged helix DNA-binding domain"/>
    <property type="match status" value="1"/>
</dbReference>
<feature type="domain" description="HTH marR-type" evidence="1">
    <location>
        <begin position="10"/>
        <end position="142"/>
    </location>
</feature>
<dbReference type="InterPro" id="IPR036388">
    <property type="entry name" value="WH-like_DNA-bd_sf"/>
</dbReference>
<dbReference type="RefSeq" id="WP_011434900.1">
    <property type="nucleotide sequence ID" value="NC_007777.1"/>
</dbReference>
<dbReference type="PANTHER" id="PTHR33164:SF57">
    <property type="entry name" value="MARR-FAMILY TRANSCRIPTIONAL REGULATOR"/>
    <property type="match status" value="1"/>
</dbReference>
<dbReference type="InterPro" id="IPR039422">
    <property type="entry name" value="MarR/SlyA-like"/>
</dbReference>
<evidence type="ECO:0000313" key="3">
    <source>
        <dbReference type="Proteomes" id="UP000001937"/>
    </source>
</evidence>
<dbReference type="HOGENOM" id="CLU_083287_15_0_11"/>
<evidence type="ECO:0000259" key="1">
    <source>
        <dbReference type="PROSITE" id="PS50995"/>
    </source>
</evidence>